<name>A0A2T9Y682_9FUNG</name>
<accession>A0A2T9Y682</accession>
<organism evidence="1 2">
    <name type="scientific">Smittium simulii</name>
    <dbReference type="NCBI Taxonomy" id="133385"/>
    <lineage>
        <taxon>Eukaryota</taxon>
        <taxon>Fungi</taxon>
        <taxon>Fungi incertae sedis</taxon>
        <taxon>Zoopagomycota</taxon>
        <taxon>Kickxellomycotina</taxon>
        <taxon>Harpellomycetes</taxon>
        <taxon>Harpellales</taxon>
        <taxon>Legeriomycetaceae</taxon>
        <taxon>Smittium</taxon>
    </lineage>
</organism>
<dbReference type="EMBL" id="MBFR01000439">
    <property type="protein sequence ID" value="PVU87828.1"/>
    <property type="molecule type" value="Genomic_DNA"/>
</dbReference>
<proteinExistence type="predicted"/>
<reference evidence="1 2" key="1">
    <citation type="journal article" date="2018" name="MBio">
        <title>Comparative Genomics Reveals the Core Gene Toolbox for the Fungus-Insect Symbiosis.</title>
        <authorList>
            <person name="Wang Y."/>
            <person name="Stata M."/>
            <person name="Wang W."/>
            <person name="Stajich J.E."/>
            <person name="White M.M."/>
            <person name="Moncalvo J.M."/>
        </authorList>
    </citation>
    <scope>NUCLEOTIDE SEQUENCE [LARGE SCALE GENOMIC DNA]</scope>
    <source>
        <strain evidence="1 2">SWE-8-4</strain>
    </source>
</reference>
<evidence type="ECO:0000313" key="2">
    <source>
        <dbReference type="Proteomes" id="UP000245383"/>
    </source>
</evidence>
<keyword evidence="2" id="KW-1185">Reference proteome</keyword>
<dbReference type="AlphaFoldDB" id="A0A2T9Y682"/>
<protein>
    <submittedName>
        <fullName evidence="1">Uncharacterized protein</fullName>
    </submittedName>
</protein>
<dbReference type="Proteomes" id="UP000245383">
    <property type="component" value="Unassembled WGS sequence"/>
</dbReference>
<evidence type="ECO:0000313" key="1">
    <source>
        <dbReference type="EMBL" id="PVU87828.1"/>
    </source>
</evidence>
<sequence>MELYIALQLFAGIIQRNGRALKLEYKIVFKQINLSQSKKLRIILEINIWTKHKIGKKGYANQQLLSYNKTPTT</sequence>
<comment type="caution">
    <text evidence="1">The sequence shown here is derived from an EMBL/GenBank/DDBJ whole genome shotgun (WGS) entry which is preliminary data.</text>
</comment>
<gene>
    <name evidence="1" type="ORF">BB561_006152</name>
</gene>